<feature type="binding site" evidence="7">
    <location>
        <position position="225"/>
    </location>
    <ligand>
        <name>substrate</name>
    </ligand>
</feature>
<name>A0AAU7CED3_9BACT</name>
<dbReference type="Gene3D" id="3.40.50.720">
    <property type="entry name" value="NAD(P)-binding Rossmann-like Domain"/>
    <property type="match status" value="1"/>
</dbReference>
<dbReference type="InterPro" id="IPR022675">
    <property type="entry name" value="G6P_DH_C"/>
</dbReference>
<feature type="domain" description="Glucose-6-phosphate dehydrogenase C-terminal" evidence="10">
    <location>
        <begin position="180"/>
        <end position="450"/>
    </location>
</feature>
<feature type="binding site" evidence="7">
    <location>
        <position position="206"/>
    </location>
    <ligand>
        <name>substrate</name>
    </ligand>
</feature>
<feature type="active site" description="Proton acceptor" evidence="7">
    <location>
        <position position="230"/>
    </location>
</feature>
<dbReference type="GO" id="GO:0009051">
    <property type="term" value="P:pentose-phosphate shunt, oxidative branch"/>
    <property type="evidence" value="ECO:0007669"/>
    <property type="project" value="TreeGrafter"/>
</dbReference>
<evidence type="ECO:0000256" key="7">
    <source>
        <dbReference type="HAMAP-Rule" id="MF_00966"/>
    </source>
</evidence>
<evidence type="ECO:0000256" key="5">
    <source>
        <dbReference type="ARBA" id="ARBA00023002"/>
    </source>
</evidence>
<organism evidence="11">
    <name type="scientific">Singulisphaera sp. Ch08</name>
    <dbReference type="NCBI Taxonomy" id="3120278"/>
    <lineage>
        <taxon>Bacteria</taxon>
        <taxon>Pseudomonadati</taxon>
        <taxon>Planctomycetota</taxon>
        <taxon>Planctomycetia</taxon>
        <taxon>Isosphaerales</taxon>
        <taxon>Isosphaeraceae</taxon>
        <taxon>Singulisphaera</taxon>
    </lineage>
</organism>
<dbReference type="HAMAP" id="MF_00966">
    <property type="entry name" value="G6PD"/>
    <property type="match status" value="1"/>
</dbReference>
<feature type="binding site" evidence="7">
    <location>
        <position position="172"/>
    </location>
    <ligand>
        <name>substrate</name>
    </ligand>
</feature>
<comment type="function">
    <text evidence="7">Catalyzes the oxidation of glucose 6-phosphate to 6-phosphogluconolactone.</text>
</comment>
<evidence type="ECO:0000259" key="10">
    <source>
        <dbReference type="Pfam" id="PF02781"/>
    </source>
</evidence>
<dbReference type="AlphaFoldDB" id="A0AAU7CED3"/>
<dbReference type="InterPro" id="IPR001282">
    <property type="entry name" value="G6P_DH"/>
</dbReference>
<evidence type="ECO:0000313" key="11">
    <source>
        <dbReference type="EMBL" id="XBH03591.1"/>
    </source>
</evidence>
<dbReference type="Pfam" id="PF00479">
    <property type="entry name" value="G6PD_N"/>
    <property type="match status" value="1"/>
</dbReference>
<dbReference type="PRINTS" id="PR00079">
    <property type="entry name" value="G6PDHDRGNASE"/>
</dbReference>
<dbReference type="InterPro" id="IPR022674">
    <property type="entry name" value="G6P_DH_NAD-bd"/>
</dbReference>
<comment type="catalytic activity">
    <reaction evidence="7">
        <text>D-glucose 6-phosphate + NADP(+) = 6-phospho-D-glucono-1,5-lactone + NADPH + H(+)</text>
        <dbReference type="Rhea" id="RHEA:15841"/>
        <dbReference type="ChEBI" id="CHEBI:15378"/>
        <dbReference type="ChEBI" id="CHEBI:57783"/>
        <dbReference type="ChEBI" id="CHEBI:57955"/>
        <dbReference type="ChEBI" id="CHEBI:58349"/>
        <dbReference type="ChEBI" id="CHEBI:61548"/>
        <dbReference type="EC" id="1.1.1.49"/>
    </reaction>
</comment>
<sequence>MDATPSDALVFFGATGNLAFKKIYPALREMMRHGRLKVPVLGVARSGWDLQRFREWVLASLEEHGGGLDESDWKLLELLRYVDGDYTSLATFHALRRELGDAQRPLHYLAIPPSLFDDVARHLAESGCAQNARIVVEKPFGRDLESARELNRILHGYFPESSIFRIDHYLGKEPVLNLVFFRFANLFLEPVWNRNFVQHVEITSAESFGVQGRGKFYEEVGAIRDVIQNHMLSVVAFLGMEPPGSGAPDGLRDEQVKVLRAIRLLDASRIVRGQFRGYRDEPGVLPDSNVETFAAVRLSIDSWRWSGVPFLIRAGKRLPRTVTEVRVKFRCRPQDLFGRLKLEASRNYVRFRLAQDNTIAIGALTRTEGETVDLEDVELIVSRHPEVQVPAYTRLLENALAGDPTLFAREDGVEAAWSVVDPILHDPPPLAFYEPDTWGPPEADELIRDVGGWTNPDENPGARQARCRQG</sequence>
<dbReference type="EC" id="1.1.1.49" evidence="7"/>
<feature type="binding site" evidence="7">
    <location>
        <position position="45"/>
    </location>
    <ligand>
        <name>NADP(+)</name>
        <dbReference type="ChEBI" id="CHEBI:58349"/>
    </ligand>
</feature>
<keyword evidence="4 7" id="KW-0521">NADP</keyword>
<comment type="similarity">
    <text evidence="2 7">Belongs to the glucose-6-phosphate dehydrogenase family.</text>
</comment>
<gene>
    <name evidence="7 11" type="primary">zwf</name>
    <name evidence="11" type="ORF">V5E97_35590</name>
</gene>
<evidence type="ECO:0000256" key="1">
    <source>
        <dbReference type="ARBA" id="ARBA00004937"/>
    </source>
</evidence>
<reference evidence="11" key="1">
    <citation type="submission" date="2024-05" db="EMBL/GenBank/DDBJ databases">
        <title>Planctomycetes of the genus Singulisphaera possess chitinolytic capabilities.</title>
        <authorList>
            <person name="Ivanova A."/>
        </authorList>
    </citation>
    <scope>NUCLEOTIDE SEQUENCE</scope>
    <source>
        <strain evidence="11">Ch08T</strain>
    </source>
</reference>
<comment type="caution">
    <text evidence="7">Lacks conserved residue(s) required for the propagation of feature annotation.</text>
</comment>
<dbReference type="EMBL" id="CP155447">
    <property type="protein sequence ID" value="XBH03591.1"/>
    <property type="molecule type" value="Genomic_DNA"/>
</dbReference>
<feature type="domain" description="Glucose-6-phosphate dehydrogenase NAD-binding" evidence="9">
    <location>
        <begin position="10"/>
        <end position="177"/>
    </location>
</feature>
<keyword evidence="3 7" id="KW-0313">Glucose metabolism</keyword>
<dbReference type="RefSeq" id="WP_406696330.1">
    <property type="nucleotide sequence ID" value="NZ_CP155447.1"/>
</dbReference>
<evidence type="ECO:0000256" key="2">
    <source>
        <dbReference type="ARBA" id="ARBA00009975"/>
    </source>
</evidence>
<dbReference type="NCBIfam" id="TIGR00871">
    <property type="entry name" value="zwf"/>
    <property type="match status" value="1"/>
</dbReference>
<feature type="binding site" evidence="7">
    <location>
        <position position="168"/>
    </location>
    <ligand>
        <name>substrate</name>
    </ligand>
</feature>
<evidence type="ECO:0000256" key="4">
    <source>
        <dbReference type="ARBA" id="ARBA00022857"/>
    </source>
</evidence>
<keyword evidence="6 7" id="KW-0119">Carbohydrate metabolism</keyword>
<accession>A0AAU7CED3</accession>
<evidence type="ECO:0000256" key="3">
    <source>
        <dbReference type="ARBA" id="ARBA00022526"/>
    </source>
</evidence>
<dbReference type="SUPFAM" id="SSF51735">
    <property type="entry name" value="NAD(P)-binding Rossmann-fold domains"/>
    <property type="match status" value="1"/>
</dbReference>
<evidence type="ECO:0000259" key="9">
    <source>
        <dbReference type="Pfam" id="PF00479"/>
    </source>
</evidence>
<feature type="binding site" evidence="7">
    <location>
        <position position="316"/>
    </location>
    <ligand>
        <name>substrate</name>
    </ligand>
</feature>
<comment type="pathway">
    <text evidence="1 7">Carbohydrate degradation; pentose phosphate pathway; D-ribulose 5-phosphate from D-glucose 6-phosphate (oxidative stage): step 1/3.</text>
</comment>
<protein>
    <recommendedName>
        <fullName evidence="7">Glucose-6-phosphate 1-dehydrogenase</fullName>
        <shortName evidence="7">G6PD</shortName>
        <ecNumber evidence="7">1.1.1.49</ecNumber>
    </recommendedName>
</protein>
<dbReference type="GO" id="GO:0006006">
    <property type="term" value="P:glucose metabolic process"/>
    <property type="evidence" value="ECO:0007669"/>
    <property type="project" value="UniProtKB-KW"/>
</dbReference>
<evidence type="ECO:0000256" key="8">
    <source>
        <dbReference type="SAM" id="MobiDB-lite"/>
    </source>
</evidence>
<keyword evidence="5 7" id="KW-0560">Oxidoreductase</keyword>
<dbReference type="PROSITE" id="PS00069">
    <property type="entry name" value="G6P_DEHYDROGENASE"/>
    <property type="match status" value="1"/>
</dbReference>
<feature type="region of interest" description="Disordered" evidence="8">
    <location>
        <begin position="451"/>
        <end position="470"/>
    </location>
</feature>
<proteinExistence type="inferred from homology"/>
<dbReference type="PANTHER" id="PTHR23429">
    <property type="entry name" value="GLUCOSE-6-PHOSPHATE 1-DEHYDROGENASE G6PD"/>
    <property type="match status" value="1"/>
</dbReference>
<dbReference type="PANTHER" id="PTHR23429:SF0">
    <property type="entry name" value="GLUCOSE-6-PHOSPHATE 1-DEHYDROGENASE"/>
    <property type="match status" value="1"/>
</dbReference>
<dbReference type="InterPro" id="IPR036291">
    <property type="entry name" value="NAD(P)-bd_dom_sf"/>
</dbReference>
<dbReference type="GO" id="GO:0050661">
    <property type="term" value="F:NADP binding"/>
    <property type="evidence" value="ECO:0007669"/>
    <property type="project" value="UniProtKB-UniRule"/>
</dbReference>
<dbReference type="Gene3D" id="3.30.360.10">
    <property type="entry name" value="Dihydrodipicolinate Reductase, domain 2"/>
    <property type="match status" value="1"/>
</dbReference>
<feature type="binding site" evidence="7">
    <location>
        <position position="138"/>
    </location>
    <ligand>
        <name>NADP(+)</name>
        <dbReference type="ChEBI" id="CHEBI:58349"/>
    </ligand>
</feature>
<dbReference type="SUPFAM" id="SSF55347">
    <property type="entry name" value="Glyceraldehyde-3-phosphate dehydrogenase-like, C-terminal domain"/>
    <property type="match status" value="1"/>
</dbReference>
<dbReference type="InterPro" id="IPR019796">
    <property type="entry name" value="G6P_DH_AS"/>
</dbReference>
<dbReference type="PIRSF" id="PIRSF000110">
    <property type="entry name" value="G6PD"/>
    <property type="match status" value="1"/>
</dbReference>
<dbReference type="GO" id="GO:0004345">
    <property type="term" value="F:glucose-6-phosphate dehydrogenase activity"/>
    <property type="evidence" value="ECO:0007669"/>
    <property type="project" value="UniProtKB-UniRule"/>
</dbReference>
<evidence type="ECO:0000256" key="6">
    <source>
        <dbReference type="ARBA" id="ARBA00023277"/>
    </source>
</evidence>
<dbReference type="GO" id="GO:0005829">
    <property type="term" value="C:cytosol"/>
    <property type="evidence" value="ECO:0007669"/>
    <property type="project" value="TreeGrafter"/>
</dbReference>
<dbReference type="Pfam" id="PF02781">
    <property type="entry name" value="G6PD_C"/>
    <property type="match status" value="1"/>
</dbReference>